<dbReference type="GO" id="GO:0046872">
    <property type="term" value="F:metal ion binding"/>
    <property type="evidence" value="ECO:0007669"/>
    <property type="project" value="UniProtKB-KW"/>
</dbReference>
<evidence type="ECO:0000313" key="5">
    <source>
        <dbReference type="EMBL" id="TFZ39388.1"/>
    </source>
</evidence>
<dbReference type="Gene3D" id="3.30.70.20">
    <property type="match status" value="1"/>
</dbReference>
<dbReference type="PROSITE" id="PS51379">
    <property type="entry name" value="4FE4S_FER_2"/>
    <property type="match status" value="1"/>
</dbReference>
<accession>A0A4Z0D248</accession>
<evidence type="ECO:0000256" key="1">
    <source>
        <dbReference type="ARBA" id="ARBA00022723"/>
    </source>
</evidence>
<keyword evidence="6" id="KW-1185">Reference proteome</keyword>
<dbReference type="SUPFAM" id="SSF46548">
    <property type="entry name" value="alpha-helical ferredoxin"/>
    <property type="match status" value="1"/>
</dbReference>
<sequence length="566" mass="64200">MSDNLIAMNFEKLLDVVLNDYKRYNKIFEIDKKDFYRYEKNISIDYLGNKLASPIGPAAGPHTQLAQNIISAYLTGSRYFEVKTVQAVDGKEMQKMISKPCIDAKNVGYNVEWSTELTVEEAMEQYIYASCLLEAIAKELQISNQKDFIINISVGYDLEGIKSQKVDSFIENLKDASKNNAFKNAKAILKENIERFNNLTVEDVDKISPNISNIVTLSTMHGCKKEEIKAIATHLIENKKMNTFVKLNPTLLGYDNVRKILDDFGYNSIELSKTDFENDLQFDDAVKLVRDLKEIAVKNSLISGIKLTNTLPVYNTRNKLRGDKMYLSGKPLFPIAIGVAKKFFEEFDDLNISFSGGIDKENVREVLSTGIMPVTFSTVLLKPKGYLNTLKIAKEVEKLDVLSLGKLNIERLTKLIEETNTSNFYKNHGEKETLNDELTTFDCFKANCGICVNTCPNRANIKLEVPNLSASYQIIHLDSRCNECGNCADFCPKGGKPYYKKITIFENKIDFNNSCNTGLMRLSDSKYLIRDIEGQISEIEIDIEEGSTDPFMMTIKELIKVYPYLF</sequence>
<keyword evidence="2" id="KW-0408">Iron</keyword>
<gene>
    <name evidence="5" type="ORF">E4100_08540</name>
</gene>
<dbReference type="InterPro" id="IPR017896">
    <property type="entry name" value="4Fe4S_Fe-S-bd"/>
</dbReference>
<name>A0A4Z0D248_9FIRM</name>
<reference evidence="5 6" key="1">
    <citation type="submission" date="2019-03" db="EMBL/GenBank/DDBJ databases">
        <title>Draft genome sequence data and analysis of a Fermenting Bacterium, Soehngenia longevitae strain 1933PT, isolated from petroleum reservoir in Azerbaijan.</title>
        <authorList>
            <person name="Grouzdev D.S."/>
            <person name="Bidzhieva S.K."/>
            <person name="Sokolova D.S."/>
            <person name="Tourova T.P."/>
            <person name="Poltaraus A.B."/>
            <person name="Nazina T.N."/>
        </authorList>
    </citation>
    <scope>NUCLEOTIDE SEQUENCE [LARGE SCALE GENOMIC DNA]</scope>
    <source>
        <strain evidence="5 6">1933P</strain>
    </source>
</reference>
<comment type="caution">
    <text evidence="5">The sequence shown here is derived from an EMBL/GenBank/DDBJ whole genome shotgun (WGS) entry which is preliminary data.</text>
</comment>
<dbReference type="InterPro" id="IPR013785">
    <property type="entry name" value="Aldolase_TIM"/>
</dbReference>
<protein>
    <recommendedName>
        <fullName evidence="4">4Fe-4S ferredoxin-type domain-containing protein</fullName>
    </recommendedName>
</protein>
<evidence type="ECO:0000256" key="3">
    <source>
        <dbReference type="ARBA" id="ARBA00023014"/>
    </source>
</evidence>
<evidence type="ECO:0000259" key="4">
    <source>
        <dbReference type="PROSITE" id="PS51379"/>
    </source>
</evidence>
<dbReference type="Proteomes" id="UP000298381">
    <property type="component" value="Unassembled WGS sequence"/>
</dbReference>
<dbReference type="PROSITE" id="PS00198">
    <property type="entry name" value="4FE4S_FER_1"/>
    <property type="match status" value="1"/>
</dbReference>
<proteinExistence type="predicted"/>
<dbReference type="GO" id="GO:0051536">
    <property type="term" value="F:iron-sulfur cluster binding"/>
    <property type="evidence" value="ECO:0007669"/>
    <property type="project" value="UniProtKB-KW"/>
</dbReference>
<evidence type="ECO:0000256" key="2">
    <source>
        <dbReference type="ARBA" id="ARBA00023004"/>
    </source>
</evidence>
<dbReference type="OrthoDB" id="5241828at2"/>
<feature type="domain" description="4Fe-4S ferredoxin-type" evidence="4">
    <location>
        <begin position="472"/>
        <end position="501"/>
    </location>
</feature>
<dbReference type="AlphaFoldDB" id="A0A4Z0D248"/>
<keyword evidence="1" id="KW-0479">Metal-binding</keyword>
<organism evidence="5 6">
    <name type="scientific">Soehngenia longivitae</name>
    <dbReference type="NCBI Taxonomy" id="2562294"/>
    <lineage>
        <taxon>Bacteria</taxon>
        <taxon>Bacillati</taxon>
        <taxon>Bacillota</taxon>
        <taxon>Tissierellia</taxon>
        <taxon>Tissierellales</taxon>
        <taxon>Tissierellaceae</taxon>
        <taxon>Soehngenia</taxon>
    </lineage>
</organism>
<dbReference type="SUPFAM" id="SSF51395">
    <property type="entry name" value="FMN-linked oxidoreductases"/>
    <property type="match status" value="1"/>
</dbReference>
<dbReference type="RefSeq" id="WP_135271630.1">
    <property type="nucleotide sequence ID" value="NZ_SRIB01000013.1"/>
</dbReference>
<dbReference type="InterPro" id="IPR017900">
    <property type="entry name" value="4Fe4S_Fe_S_CS"/>
</dbReference>
<keyword evidence="3" id="KW-0411">Iron-sulfur</keyword>
<dbReference type="EMBL" id="SRIB01000013">
    <property type="protein sequence ID" value="TFZ39388.1"/>
    <property type="molecule type" value="Genomic_DNA"/>
</dbReference>
<evidence type="ECO:0000313" key="6">
    <source>
        <dbReference type="Proteomes" id="UP000298381"/>
    </source>
</evidence>
<dbReference type="Gene3D" id="3.20.20.70">
    <property type="entry name" value="Aldolase class I"/>
    <property type="match status" value="1"/>
</dbReference>